<dbReference type="PANTHER" id="PTHR36851">
    <property type="entry name" value="UNNAMED PRODUCT"/>
    <property type="match status" value="1"/>
</dbReference>
<dbReference type="Gene3D" id="3.90.550.10">
    <property type="entry name" value="Spore Coat Polysaccharide Biosynthesis Protein SpsA, Chain A"/>
    <property type="match status" value="1"/>
</dbReference>
<feature type="transmembrane region" description="Helical" evidence="1">
    <location>
        <begin position="50"/>
        <end position="73"/>
    </location>
</feature>
<reference evidence="4" key="1">
    <citation type="submission" date="2017-09" db="EMBL/GenBank/DDBJ databases">
        <title>Depth-based differentiation of microbial function through sediment-hosted aquifers and enrichment of novel symbionts in the deep terrestrial subsurface.</title>
        <authorList>
            <person name="Probst A.J."/>
            <person name="Ladd B."/>
            <person name="Jarett J.K."/>
            <person name="Geller-Mcgrath D.E."/>
            <person name="Sieber C.M.K."/>
            <person name="Emerson J.B."/>
            <person name="Anantharaman K."/>
            <person name="Thomas B.C."/>
            <person name="Malmstrom R."/>
            <person name="Stieglmeier M."/>
            <person name="Klingl A."/>
            <person name="Woyke T."/>
            <person name="Ryan C.M."/>
            <person name="Banfield J.F."/>
        </authorList>
    </citation>
    <scope>NUCLEOTIDE SEQUENCE [LARGE SCALE GENOMIC DNA]</scope>
</reference>
<evidence type="ECO:0000313" key="4">
    <source>
        <dbReference type="Proteomes" id="UP000228896"/>
    </source>
</evidence>
<feature type="domain" description="Glycosyltransferase 2-like" evidence="2">
    <location>
        <begin position="218"/>
        <end position="456"/>
    </location>
</feature>
<dbReference type="SUPFAM" id="SSF53448">
    <property type="entry name" value="Nucleotide-diphospho-sugar transferases"/>
    <property type="match status" value="1"/>
</dbReference>
<evidence type="ECO:0000259" key="2">
    <source>
        <dbReference type="Pfam" id="PF13632"/>
    </source>
</evidence>
<gene>
    <name evidence="3" type="ORF">COS18_04995</name>
</gene>
<dbReference type="InterPro" id="IPR001173">
    <property type="entry name" value="Glyco_trans_2-like"/>
</dbReference>
<dbReference type="InterPro" id="IPR029044">
    <property type="entry name" value="Nucleotide-diphossugar_trans"/>
</dbReference>
<comment type="caution">
    <text evidence="3">The sequence shown here is derived from an EMBL/GenBank/DDBJ whole genome shotgun (WGS) entry which is preliminary data.</text>
</comment>
<protein>
    <recommendedName>
        <fullName evidence="2">Glycosyltransferase 2-like domain-containing protein</fullName>
    </recommendedName>
</protein>
<feature type="transmembrane region" description="Helical" evidence="1">
    <location>
        <begin position="395"/>
        <end position="418"/>
    </location>
</feature>
<keyword evidence="1" id="KW-0812">Transmembrane</keyword>
<feature type="transmembrane region" description="Helical" evidence="1">
    <location>
        <begin position="438"/>
        <end position="458"/>
    </location>
</feature>
<sequence>MNYLKVGKATDLFNNEKNLYRFLEIMPGLLSWGTLISLIILSYFQPVWVAYFIIAFDVYWLLLVIFLGLHLLISYRRLKENIKFDWEKKVKGINFIVNNKIKNWEEIIHLIIFPTFNESLDVIRTSFNAIIADGYPLDKMIVILAIEQRAGAEAKVRADIISEEYGYKFRNFLITIHPDNIAGEIKGKGANQAWAAKTARKEIIDRHHLDYDKILVSVFDIDTVIYHGYFFCLTHKFLSVANPYRASYQPIPVYHNNIWQAPFFARVAASSNTFWQMMQQLRQEKLATYSSHAMTWRALVDIGFWSTSMVSEDSRIFWHCFLYYQCDYRVEPLNFPVSMDVCMDESTIKTIKNLYKQQKRWGWGVENVPYLIFNTIKNWRQLPKGKIINRILVQLYGFHSWATNAIIIGAIGWLPIILGGEKFSATVLSSNLPFITRTLMTIAMGGLVLSAIVSTLLLPKKPKKYGLIKYFTMIVQWLILPVTIIVFGAIPGLDAQTRLMLGKYMGFWVTPKAR</sequence>
<dbReference type="PANTHER" id="PTHR36851:SF1">
    <property type="entry name" value="GLYCO_TRANS_2-LIKE DOMAIN-CONTAINING PROTEIN"/>
    <property type="match status" value="1"/>
</dbReference>
<organism evidence="3 4">
    <name type="scientific">Candidatus Falkowbacteria bacterium CG02_land_8_20_14_3_00_36_14</name>
    <dbReference type="NCBI Taxonomy" id="1974560"/>
    <lineage>
        <taxon>Bacteria</taxon>
        <taxon>Candidatus Falkowiibacteriota</taxon>
    </lineage>
</organism>
<feature type="transmembrane region" description="Helical" evidence="1">
    <location>
        <begin position="470"/>
        <end position="490"/>
    </location>
</feature>
<evidence type="ECO:0000256" key="1">
    <source>
        <dbReference type="SAM" id="Phobius"/>
    </source>
</evidence>
<dbReference type="Pfam" id="PF13632">
    <property type="entry name" value="Glyco_trans_2_3"/>
    <property type="match status" value="1"/>
</dbReference>
<feature type="transmembrane region" description="Helical" evidence="1">
    <location>
        <begin position="21"/>
        <end position="44"/>
    </location>
</feature>
<evidence type="ECO:0000313" key="3">
    <source>
        <dbReference type="EMBL" id="PIV50464.1"/>
    </source>
</evidence>
<name>A0A2M7DL43_9BACT</name>
<dbReference type="EMBL" id="PETS01000129">
    <property type="protein sequence ID" value="PIV50464.1"/>
    <property type="molecule type" value="Genomic_DNA"/>
</dbReference>
<keyword evidence="1" id="KW-0472">Membrane</keyword>
<dbReference type="AlphaFoldDB" id="A0A2M7DL43"/>
<proteinExistence type="predicted"/>
<keyword evidence="1" id="KW-1133">Transmembrane helix</keyword>
<dbReference type="Proteomes" id="UP000228896">
    <property type="component" value="Unassembled WGS sequence"/>
</dbReference>
<accession>A0A2M7DL43</accession>